<organism evidence="2 3">
    <name type="scientific">Neobittarella massiliensis</name>
    <name type="common">ex Bilen et al. 2018</name>
    <dbReference type="NCBI Taxonomy" id="2041842"/>
    <lineage>
        <taxon>Bacteria</taxon>
        <taxon>Bacillati</taxon>
        <taxon>Bacillota</taxon>
        <taxon>Clostridia</taxon>
        <taxon>Eubacteriales</taxon>
        <taxon>Oscillospiraceae</taxon>
        <taxon>Neobittarella (ex Bilen et al. 2018)</taxon>
    </lineage>
</organism>
<protein>
    <submittedName>
        <fullName evidence="2">Phage portal protein</fullName>
    </submittedName>
</protein>
<proteinExistence type="predicted"/>
<sequence>MATGVGILAPTINWAQQLKNNGLDDRQIIMEEVGTFERSPKYHWMITGERYYLGDNEAIARKQKYKYDAKEQRVVDEDAINNKLVHSFMHNLVDDKVAYLLAKEPTIKCGNEAYIELIRETLGQPFFEQRLETLCEEASNKGIGWLYVYINEQGEFKTLVFPAQQIVPIWSDDDHTQLQAVIRTYEQTEYIGSRKENIKRVDLYTFDGVYHYDLRGGALAANTNYKDFPTPYLKRGKGGAPTSWGTIPFIAVKNNSYEYPDIKFVKSLIDDYDDKRSENSNFLDVARRLVWVLKGYGEEDLHKLAGKIAHYNAINVDDATEGGVEAISPSIDLGGYDTHFAQLKRDILEFGQGVNKNLDDIGTAPSGVALKFLYSGLDLKCNKLEKSLKTAFRKLLEFVDTYLSLTGKAVPKEPVEIIFNRSVMVNESEAIQNVAASTAIISRKTAISHHPWVQDAEQEMSDVAEEQEDEERRLYNKAPVTNNAQQE</sequence>
<dbReference type="InterPro" id="IPR006428">
    <property type="entry name" value="Portal_SPP1-type"/>
</dbReference>
<dbReference type="EMBL" id="JACOGI010000001">
    <property type="protein sequence ID" value="MBC3516026.1"/>
    <property type="molecule type" value="Genomic_DNA"/>
</dbReference>
<dbReference type="InterPro" id="IPR021145">
    <property type="entry name" value="Portal_protein_SPP1_Gp6-like"/>
</dbReference>
<reference evidence="2" key="1">
    <citation type="submission" date="2020-08" db="EMBL/GenBank/DDBJ databases">
        <authorList>
            <person name="Liu C."/>
            <person name="Sun Q."/>
        </authorList>
    </citation>
    <scope>NUCLEOTIDE SEQUENCE</scope>
    <source>
        <strain evidence="2">NSJ-65</strain>
    </source>
</reference>
<dbReference type="Pfam" id="PF05133">
    <property type="entry name" value="SPP1_portal"/>
    <property type="match status" value="1"/>
</dbReference>
<gene>
    <name evidence="2" type="ORF">H8K20_06410</name>
</gene>
<dbReference type="NCBIfam" id="TIGR01538">
    <property type="entry name" value="portal_SPP1"/>
    <property type="match status" value="1"/>
</dbReference>
<comment type="caution">
    <text evidence="2">The sequence shown here is derived from an EMBL/GenBank/DDBJ whole genome shotgun (WGS) entry which is preliminary data.</text>
</comment>
<evidence type="ECO:0000313" key="2">
    <source>
        <dbReference type="EMBL" id="MBC3516026.1"/>
    </source>
</evidence>
<evidence type="ECO:0000313" key="3">
    <source>
        <dbReference type="Proteomes" id="UP000597668"/>
    </source>
</evidence>
<keyword evidence="3" id="KW-1185">Reference proteome</keyword>
<feature type="region of interest" description="Disordered" evidence="1">
    <location>
        <begin position="456"/>
        <end position="487"/>
    </location>
</feature>
<evidence type="ECO:0000256" key="1">
    <source>
        <dbReference type="SAM" id="MobiDB-lite"/>
    </source>
</evidence>
<dbReference type="AlphaFoldDB" id="A0A8J6IK35"/>
<feature type="compositionally biased region" description="Acidic residues" evidence="1">
    <location>
        <begin position="456"/>
        <end position="469"/>
    </location>
</feature>
<name>A0A8J6IK35_9FIRM</name>
<dbReference type="Proteomes" id="UP000597668">
    <property type="component" value="Unassembled WGS sequence"/>
</dbReference>
<dbReference type="RefSeq" id="WP_186487826.1">
    <property type="nucleotide sequence ID" value="NZ_JACOGI010000001.1"/>
</dbReference>
<accession>A0A8J6IK35</accession>